<evidence type="ECO:0000259" key="12">
    <source>
        <dbReference type="Pfam" id="PF08264"/>
    </source>
</evidence>
<dbReference type="Pfam" id="PF13603">
    <property type="entry name" value="tRNA-synt_1_2"/>
    <property type="match status" value="1"/>
</dbReference>
<feature type="binding site" evidence="9">
    <location>
        <position position="668"/>
    </location>
    <ligand>
        <name>ATP</name>
        <dbReference type="ChEBI" id="CHEBI:30616"/>
    </ligand>
</feature>
<dbReference type="GO" id="GO:0005829">
    <property type="term" value="C:cytosol"/>
    <property type="evidence" value="ECO:0007669"/>
    <property type="project" value="TreeGrafter"/>
</dbReference>
<feature type="domain" description="Aminoacyl-tRNA synthetase class Ia" evidence="11">
    <location>
        <begin position="664"/>
        <end position="702"/>
    </location>
</feature>
<dbReference type="Gene3D" id="2.20.28.290">
    <property type="match status" value="1"/>
</dbReference>
<dbReference type="Pfam" id="PF09334">
    <property type="entry name" value="tRNA-synt_1g"/>
    <property type="match status" value="1"/>
</dbReference>
<dbReference type="GO" id="GO:0005524">
    <property type="term" value="F:ATP binding"/>
    <property type="evidence" value="ECO:0007669"/>
    <property type="project" value="UniProtKB-UniRule"/>
</dbReference>
<evidence type="ECO:0000259" key="13">
    <source>
        <dbReference type="Pfam" id="PF09334"/>
    </source>
</evidence>
<dbReference type="InterPro" id="IPR025709">
    <property type="entry name" value="Leu_tRNA-synth_edit"/>
</dbReference>
<gene>
    <name evidence="9" type="primary">leuS</name>
    <name evidence="15" type="ORF">B1806_02170</name>
</gene>
<dbReference type="RefSeq" id="WP_081129843.1">
    <property type="nucleotide sequence ID" value="NZ_LDOS01000002.1"/>
</dbReference>
<dbReference type="InterPro" id="IPR009080">
    <property type="entry name" value="tRNAsynth_Ia_anticodon-bd"/>
</dbReference>
<dbReference type="STRING" id="993689.GCA_002077135_01508"/>
<evidence type="ECO:0000256" key="3">
    <source>
        <dbReference type="ARBA" id="ARBA00022598"/>
    </source>
</evidence>
<feature type="domain" description="Methionyl/Valyl/Leucyl/Isoleucyl-tRNA synthetase anticodon-binding" evidence="12">
    <location>
        <begin position="745"/>
        <end position="868"/>
    </location>
</feature>
<sequence length="907" mass="101258">MSTQETYEPQTIEAAAQQFWDARGAYTVKEDAGRPKFYCLSMLPYPSGALHMGHVRNYTIGDVISRYQRMTGHNVLQPMGWDAFGLPAENAAIKNNTAPAQWTYANIEAMRAQLKALGYAIDWSREFATCRPEYYVHEQRLFTRLFKQGLVYRKNSVVNWDPVDQTVLANEQVVDGRGWRSGALVEKREIPQWFLKITAYADELLRELDHLPGWPESVKTMQRNWIGRSEGLEIDFEVVGERTPVSVFTTRPDTLFGVSFISIAAEHPLALKAAQANPQLAAFLAELKRGGVSEAEIETQEKRGMDTGLQAIHPLSGEKIPLWVANFVLMNYGTGAVMGVPGHDQRDWEFASKYDLLIQMVIVSPAVRAAIRDLSHDAARNADPMSAALGESRPLDVLEASGELDLVEAFQRGIVVDGAYTDYGYLVNSGEFDGMDFKQAFAAIARKLEAQGKAQRKINWRLRDWGVSRQRYWGCPIPIIYCARCGAVPVPEAQLPVRLPEDVAFAGLQSPIKADPDWRRCTCPQCGGPAERETDTFDTFMESSWYYARYTSPGAGDMVDARADYWLPVDQYIGGIEHAILHLLYFRFFHKLLRDAGMVHSDEPATRLLTQGMVVAETFFRAGVDGGRTWINPAEVEIRRDERGRIVGALSCDDHRPVEIGGIEKMSKSKNNGVDPRTMIARYGADTVRLFSMFAAPPEQSLEWNEAGVEGMSRFLRRFWREVVQHAAQPDHPSVDVAALTPAQKELRRALHETIAKVADDYGRRLSFNTAIAALMELLNTLQKFDDMSAQGRAVRHEALQAMVLLLNPVTPHICHALWQVLGNAECVLEDVPFPQADAAARVRDRLTLAVQVNGKLRGTIEVAADATRETIEAAAQAEPNVAQFLKDQSVRKLIVVPGKVVNIVVG</sequence>
<comment type="catalytic activity">
    <reaction evidence="8 9">
        <text>tRNA(Leu) + L-leucine + ATP = L-leucyl-tRNA(Leu) + AMP + diphosphate</text>
        <dbReference type="Rhea" id="RHEA:11688"/>
        <dbReference type="Rhea" id="RHEA-COMP:9613"/>
        <dbReference type="Rhea" id="RHEA-COMP:9622"/>
        <dbReference type="ChEBI" id="CHEBI:30616"/>
        <dbReference type="ChEBI" id="CHEBI:33019"/>
        <dbReference type="ChEBI" id="CHEBI:57427"/>
        <dbReference type="ChEBI" id="CHEBI:78442"/>
        <dbReference type="ChEBI" id="CHEBI:78494"/>
        <dbReference type="ChEBI" id="CHEBI:456215"/>
        <dbReference type="EC" id="6.1.1.4"/>
    </reaction>
</comment>
<dbReference type="Gene3D" id="1.10.730.10">
    <property type="entry name" value="Isoleucyl-tRNA Synthetase, Domain 1"/>
    <property type="match status" value="2"/>
</dbReference>
<dbReference type="PRINTS" id="PR00985">
    <property type="entry name" value="TRNASYNTHLEU"/>
</dbReference>
<dbReference type="GO" id="GO:0004823">
    <property type="term" value="F:leucine-tRNA ligase activity"/>
    <property type="evidence" value="ECO:0007669"/>
    <property type="project" value="UniProtKB-UniRule"/>
</dbReference>
<dbReference type="EMBL" id="MWQO01000007">
    <property type="protein sequence ID" value="THD11761.1"/>
    <property type="molecule type" value="Genomic_DNA"/>
</dbReference>
<dbReference type="SUPFAM" id="SSF47323">
    <property type="entry name" value="Anticodon-binding domain of a subclass of class I aminoacyl-tRNA synthetases"/>
    <property type="match status" value="1"/>
</dbReference>
<dbReference type="FunFam" id="1.10.730.10:FF:000011">
    <property type="entry name" value="Leucine--tRNA ligase chloroplastic/mitochondrial"/>
    <property type="match status" value="1"/>
</dbReference>
<dbReference type="FunFam" id="3.10.20.590:FF:000001">
    <property type="entry name" value="Leucine--tRNA ligase"/>
    <property type="match status" value="1"/>
</dbReference>
<dbReference type="InterPro" id="IPR002302">
    <property type="entry name" value="Leu-tRNA-ligase"/>
</dbReference>
<keyword evidence="6 9" id="KW-0648">Protein biosynthesis</keyword>
<evidence type="ECO:0000256" key="5">
    <source>
        <dbReference type="ARBA" id="ARBA00022840"/>
    </source>
</evidence>
<comment type="caution">
    <text evidence="15">The sequence shown here is derived from an EMBL/GenBank/DDBJ whole genome shotgun (WGS) entry which is preliminary data.</text>
</comment>
<dbReference type="CDD" id="cd00812">
    <property type="entry name" value="LeuRS_core"/>
    <property type="match status" value="1"/>
</dbReference>
<evidence type="ECO:0000313" key="15">
    <source>
        <dbReference type="EMBL" id="THD11761.1"/>
    </source>
</evidence>
<dbReference type="Gene3D" id="3.10.20.590">
    <property type="match status" value="1"/>
</dbReference>
<evidence type="ECO:0000256" key="4">
    <source>
        <dbReference type="ARBA" id="ARBA00022741"/>
    </source>
</evidence>
<dbReference type="SUPFAM" id="SSF50677">
    <property type="entry name" value="ValRS/IleRS/LeuRS editing domain"/>
    <property type="match status" value="1"/>
</dbReference>
<reference evidence="15 16" key="1">
    <citation type="submission" date="2017-02" db="EMBL/GenBank/DDBJ databases">
        <title>Whole genome sequencing of Metallibacterium scheffleri DSM 24874 (T).</title>
        <authorList>
            <person name="Kumar S."/>
            <person name="Patil P."/>
            <person name="Patil P.B."/>
        </authorList>
    </citation>
    <scope>NUCLEOTIDE SEQUENCE [LARGE SCALE GENOMIC DNA]</scope>
    <source>
        <strain evidence="15 16">DSM 24874</strain>
    </source>
</reference>
<feature type="domain" description="Leucyl-tRNA synthetase editing" evidence="14">
    <location>
        <begin position="223"/>
        <end position="372"/>
    </location>
</feature>
<dbReference type="SUPFAM" id="SSF52374">
    <property type="entry name" value="Nucleotidylyl transferase"/>
    <property type="match status" value="1"/>
</dbReference>
<comment type="similarity">
    <text evidence="1 9 10">Belongs to the class-I aminoacyl-tRNA synthetase family.</text>
</comment>
<keyword evidence="2 9" id="KW-0963">Cytoplasm</keyword>
<dbReference type="PANTHER" id="PTHR43740:SF2">
    <property type="entry name" value="LEUCINE--TRNA LIGASE, MITOCHONDRIAL"/>
    <property type="match status" value="1"/>
</dbReference>
<dbReference type="CDD" id="cd07958">
    <property type="entry name" value="Anticodon_Ia_Leu_BEm"/>
    <property type="match status" value="1"/>
</dbReference>
<dbReference type="HAMAP" id="MF_00049_B">
    <property type="entry name" value="Leu_tRNA_synth_B"/>
    <property type="match status" value="1"/>
</dbReference>
<dbReference type="PROSITE" id="PS00178">
    <property type="entry name" value="AA_TRNA_LIGASE_I"/>
    <property type="match status" value="1"/>
</dbReference>
<dbReference type="GO" id="GO:0006429">
    <property type="term" value="P:leucyl-tRNA aminoacylation"/>
    <property type="evidence" value="ECO:0007669"/>
    <property type="project" value="UniProtKB-UniRule"/>
</dbReference>
<feature type="short sequence motif" description="'KMSKS' region" evidence="9">
    <location>
        <begin position="665"/>
        <end position="669"/>
    </location>
</feature>
<evidence type="ECO:0000256" key="10">
    <source>
        <dbReference type="RuleBase" id="RU363035"/>
    </source>
</evidence>
<evidence type="ECO:0000256" key="2">
    <source>
        <dbReference type="ARBA" id="ARBA00022490"/>
    </source>
</evidence>
<dbReference type="InterPro" id="IPR013155">
    <property type="entry name" value="M/V/L/I-tRNA-synth_anticd-bd"/>
</dbReference>
<evidence type="ECO:0000313" key="16">
    <source>
        <dbReference type="Proteomes" id="UP000307749"/>
    </source>
</evidence>
<dbReference type="NCBIfam" id="TIGR00396">
    <property type="entry name" value="leuS_bact"/>
    <property type="match status" value="1"/>
</dbReference>
<evidence type="ECO:0000259" key="11">
    <source>
        <dbReference type="Pfam" id="PF00133"/>
    </source>
</evidence>
<comment type="subcellular location">
    <subcellularLocation>
        <location evidence="9">Cytoplasm</location>
    </subcellularLocation>
</comment>
<evidence type="ECO:0000256" key="1">
    <source>
        <dbReference type="ARBA" id="ARBA00005594"/>
    </source>
</evidence>
<dbReference type="FunFam" id="3.40.50.620:FF:000124">
    <property type="entry name" value="Leucine--tRNA ligase"/>
    <property type="match status" value="1"/>
</dbReference>
<dbReference type="GO" id="GO:0002161">
    <property type="term" value="F:aminoacyl-tRNA deacylase activity"/>
    <property type="evidence" value="ECO:0007669"/>
    <property type="project" value="InterPro"/>
</dbReference>
<dbReference type="InterPro" id="IPR014729">
    <property type="entry name" value="Rossmann-like_a/b/a_fold"/>
</dbReference>
<dbReference type="Pfam" id="PF08264">
    <property type="entry name" value="Anticodon_1"/>
    <property type="match status" value="1"/>
</dbReference>
<keyword evidence="5 9" id="KW-0067">ATP-binding</keyword>
<feature type="short sequence motif" description="'HIGH' region" evidence="9">
    <location>
        <begin position="44"/>
        <end position="54"/>
    </location>
</feature>
<dbReference type="InterPro" id="IPR002300">
    <property type="entry name" value="aa-tRNA-synth_Ia"/>
</dbReference>
<feature type="domain" description="Methionyl/Leucyl tRNA synthetase" evidence="13">
    <location>
        <begin position="41"/>
        <end position="173"/>
    </location>
</feature>
<dbReference type="Proteomes" id="UP000307749">
    <property type="component" value="Unassembled WGS sequence"/>
</dbReference>
<dbReference type="InterPro" id="IPR009008">
    <property type="entry name" value="Val/Leu/Ile-tRNA-synth_edit"/>
</dbReference>
<evidence type="ECO:0000256" key="9">
    <source>
        <dbReference type="HAMAP-Rule" id="MF_00049"/>
    </source>
</evidence>
<evidence type="ECO:0000256" key="8">
    <source>
        <dbReference type="ARBA" id="ARBA00047469"/>
    </source>
</evidence>
<keyword evidence="7 9" id="KW-0030">Aminoacyl-tRNA synthetase</keyword>
<dbReference type="FunFam" id="2.20.28.290:FF:000001">
    <property type="entry name" value="Leucine--tRNA ligase"/>
    <property type="match status" value="1"/>
</dbReference>
<keyword evidence="16" id="KW-1185">Reference proteome</keyword>
<evidence type="ECO:0000256" key="6">
    <source>
        <dbReference type="ARBA" id="ARBA00022917"/>
    </source>
</evidence>
<dbReference type="Gene3D" id="3.40.50.620">
    <property type="entry name" value="HUPs"/>
    <property type="match status" value="2"/>
</dbReference>
<dbReference type="PANTHER" id="PTHR43740">
    <property type="entry name" value="LEUCYL-TRNA SYNTHETASE"/>
    <property type="match status" value="1"/>
</dbReference>
<evidence type="ECO:0000259" key="14">
    <source>
        <dbReference type="Pfam" id="PF13603"/>
    </source>
</evidence>
<keyword evidence="4 9" id="KW-0547">Nucleotide-binding</keyword>
<dbReference type="FunFam" id="3.40.50.620:FF:000003">
    <property type="entry name" value="Leucine--tRNA ligase"/>
    <property type="match status" value="1"/>
</dbReference>
<dbReference type="EC" id="6.1.1.4" evidence="9"/>
<dbReference type="InterPro" id="IPR001412">
    <property type="entry name" value="aa-tRNA-synth_I_CS"/>
</dbReference>
<accession>A0A4V3UTS5</accession>
<proteinExistence type="inferred from homology"/>
<organism evidence="15 16">
    <name type="scientific">Metallibacterium scheffleri</name>
    <dbReference type="NCBI Taxonomy" id="993689"/>
    <lineage>
        <taxon>Bacteria</taxon>
        <taxon>Pseudomonadati</taxon>
        <taxon>Pseudomonadota</taxon>
        <taxon>Gammaproteobacteria</taxon>
        <taxon>Lysobacterales</taxon>
        <taxon>Rhodanobacteraceae</taxon>
        <taxon>Metallibacterium</taxon>
    </lineage>
</organism>
<evidence type="ECO:0000256" key="7">
    <source>
        <dbReference type="ARBA" id="ARBA00023146"/>
    </source>
</evidence>
<dbReference type="Pfam" id="PF00133">
    <property type="entry name" value="tRNA-synt_1"/>
    <property type="match status" value="2"/>
</dbReference>
<feature type="domain" description="Aminoacyl-tRNA synthetase class Ia" evidence="11">
    <location>
        <begin position="462"/>
        <end position="617"/>
    </location>
</feature>
<keyword evidence="3 9" id="KW-0436">Ligase</keyword>
<dbReference type="InterPro" id="IPR015413">
    <property type="entry name" value="Methionyl/Leucyl_tRNA_Synth"/>
</dbReference>
<protein>
    <recommendedName>
        <fullName evidence="9">Leucine--tRNA ligase</fullName>
        <ecNumber evidence="9">6.1.1.4</ecNumber>
    </recommendedName>
    <alternativeName>
        <fullName evidence="9">Leucyl-tRNA synthetase</fullName>
        <shortName evidence="9">LeuRS</shortName>
    </alternativeName>
</protein>
<dbReference type="AlphaFoldDB" id="A0A4V3UTS5"/>
<name>A0A4V3UTS5_9GAMM</name>
<dbReference type="OrthoDB" id="9810365at2"/>